<name>A0A652L9E6_9ACTN</name>
<keyword evidence="2" id="KW-0472">Membrane</keyword>
<gene>
    <name evidence="3" type="ORF">EAO74_06565</name>
</gene>
<sequence>MRHVPFFRWVLTIGMILIGCSVGVHLTVPGFPELRQVELMVLDEAPDGRCTVRWTDPFGHREHEAAYRCDPARDPLLKAPHDGTGSGRGWETGYVIAEGADKGALYSLDGDGYGDDGTADERAELSDTLAMTGILLTAAGLLGGNLRALARVGGVRPDTVRRATRLSRAAALAAQDHARAVEAVREAWAPLRRERVEEVLRRTPVARLRRRLGGRLRSRELEKALERAGVRTVQDVLDSGAWELAQLRGVGREPADKAVAAAEGLAGTADGAVAVRIDAERPRAGTTALVSAVHVLVEAGPEARRAAEAGLALSARLEPLLHDAVAASGYRRMLGAGPERRRRARAAVAELRLLLDWAEHGGLEQRFGQVSVDLLRGADGDAEGLHAWVGFEARPAEYYRVLTEITGGAHEGAAGSGAGSPPGGARRPVALLRRSPAV</sequence>
<dbReference type="AlphaFoldDB" id="A0A652L9E6"/>
<evidence type="ECO:0008006" key="4">
    <source>
        <dbReference type="Google" id="ProtNLM"/>
    </source>
</evidence>
<comment type="caution">
    <text evidence="3">The sequence shown here is derived from an EMBL/GenBank/DDBJ whole genome shotgun (WGS) entry which is preliminary data.</text>
</comment>
<proteinExistence type="predicted"/>
<evidence type="ECO:0000256" key="1">
    <source>
        <dbReference type="SAM" id="MobiDB-lite"/>
    </source>
</evidence>
<protein>
    <recommendedName>
        <fullName evidence="4">Helix-hairpin-helix domain-containing protein</fullName>
    </recommendedName>
</protein>
<organism evidence="3">
    <name type="scientific">Streptomyces sp. gb1(2016)</name>
    <dbReference type="NCBI Taxonomy" id="1828321"/>
    <lineage>
        <taxon>Bacteria</taxon>
        <taxon>Bacillati</taxon>
        <taxon>Actinomycetota</taxon>
        <taxon>Actinomycetes</taxon>
        <taxon>Kitasatosporales</taxon>
        <taxon>Streptomycetaceae</taxon>
        <taxon>Streptomyces</taxon>
    </lineage>
</organism>
<feature type="transmembrane region" description="Helical" evidence="2">
    <location>
        <begin position="6"/>
        <end position="28"/>
    </location>
</feature>
<evidence type="ECO:0000256" key="2">
    <source>
        <dbReference type="SAM" id="Phobius"/>
    </source>
</evidence>
<dbReference type="RefSeq" id="WP_147982979.1">
    <property type="nucleotide sequence ID" value="NZ_RDBM01000022.1"/>
</dbReference>
<evidence type="ECO:0000313" key="3">
    <source>
        <dbReference type="EMBL" id="TXS32692.1"/>
    </source>
</evidence>
<accession>A0A652L9E6</accession>
<reference evidence="3" key="1">
    <citation type="submission" date="2018-10" db="EMBL/GenBank/DDBJ databases">
        <authorList>
            <person name="Hariharan J."/>
            <person name="Choudoir M.J."/>
            <person name="Diebold P."/>
            <person name="Panke-Buisse K."/>
            <person name="Campbell A.N."/>
            <person name="Buckley D.H."/>
        </authorList>
    </citation>
    <scope>NUCLEOTIDE SEQUENCE</scope>
    <source>
        <strain evidence="3">Gb1</strain>
    </source>
</reference>
<dbReference type="EMBL" id="RDBM01000022">
    <property type="protein sequence ID" value="TXS32692.1"/>
    <property type="molecule type" value="Genomic_DNA"/>
</dbReference>
<keyword evidence="2" id="KW-0812">Transmembrane</keyword>
<keyword evidence="2" id="KW-1133">Transmembrane helix</keyword>
<dbReference type="PROSITE" id="PS51257">
    <property type="entry name" value="PROKAR_LIPOPROTEIN"/>
    <property type="match status" value="1"/>
</dbReference>
<feature type="region of interest" description="Disordered" evidence="1">
    <location>
        <begin position="410"/>
        <end position="438"/>
    </location>
</feature>